<accession>A0ABU9R0W2</accession>
<comment type="caution">
    <text evidence="1">The sequence shown here is derived from an EMBL/GenBank/DDBJ whole genome shotgun (WGS) entry which is preliminary data.</text>
</comment>
<evidence type="ECO:0000313" key="1">
    <source>
        <dbReference type="EMBL" id="MEM5340204.1"/>
    </source>
</evidence>
<evidence type="ECO:0008006" key="3">
    <source>
        <dbReference type="Google" id="ProtNLM"/>
    </source>
</evidence>
<evidence type="ECO:0000313" key="2">
    <source>
        <dbReference type="Proteomes" id="UP001481677"/>
    </source>
</evidence>
<dbReference type="Proteomes" id="UP001481677">
    <property type="component" value="Unassembled WGS sequence"/>
</dbReference>
<reference evidence="1 2" key="1">
    <citation type="submission" date="2024-01" db="EMBL/GenBank/DDBJ databases">
        <title>The diversity of rhizobia nodulating Mimosa spp. in eleven states of Brazil covering several biomes is determined by host plant, location, and edaphic factors.</title>
        <authorList>
            <person name="Rouws L."/>
            <person name="Barauna A."/>
            <person name="Beukes C."/>
            <person name="De Faria S.M."/>
            <person name="Gross E."/>
            <person name="Dos Reis Junior F.B."/>
            <person name="Simon M."/>
            <person name="Maluk M."/>
            <person name="Odee D.W."/>
            <person name="Kenicer G."/>
            <person name="Young J.P.W."/>
            <person name="Reis V.M."/>
            <person name="Zilli J."/>
            <person name="James E.K."/>
        </authorList>
    </citation>
    <scope>NUCLEOTIDE SEQUENCE [LARGE SCALE GENOMIC DNA]</scope>
    <source>
        <strain evidence="1 2">JPY530</strain>
    </source>
</reference>
<protein>
    <recommendedName>
        <fullName evidence="3">Lipoprotein</fullName>
    </recommendedName>
</protein>
<organism evidence="1 2">
    <name type="scientific">Paraburkholderia azotifigens</name>
    <dbReference type="NCBI Taxonomy" id="2057004"/>
    <lineage>
        <taxon>Bacteria</taxon>
        <taxon>Pseudomonadati</taxon>
        <taxon>Pseudomonadota</taxon>
        <taxon>Betaproteobacteria</taxon>
        <taxon>Burkholderiales</taxon>
        <taxon>Burkholderiaceae</taxon>
        <taxon>Paraburkholderia</taxon>
    </lineage>
</organism>
<keyword evidence="2" id="KW-1185">Reference proteome</keyword>
<proteinExistence type="predicted"/>
<name>A0ABU9R0W2_9BURK</name>
<gene>
    <name evidence="1" type="ORF">V4C56_11260</name>
</gene>
<dbReference type="EMBL" id="JAZHGA010000006">
    <property type="protein sequence ID" value="MEM5340204.1"/>
    <property type="molecule type" value="Genomic_DNA"/>
</dbReference>
<sequence length="137" mass="14815">MQLSAALFALPRTLIAAEPVASMTGVSDRGDTVELRFDAPEARTARLLIKGDRTGTPAKTVACSYEIEPVQKSGTLDNPVIKIRFTDNQTLTIACDPLSDNCHANSYPTVSGTTFSMLWRIQRADPPSVHAKGLARK</sequence>
<dbReference type="RefSeq" id="WP_342958794.1">
    <property type="nucleotide sequence ID" value="NZ_JAZHFZ010000009.1"/>
</dbReference>